<keyword evidence="3" id="KW-0645">Protease</keyword>
<name>A0AAE7YAC0_9VIRU</name>
<keyword evidence="5 15" id="KW-0812">Transmembrane</keyword>
<keyword evidence="2" id="KW-0696">RNA-directed RNA polymerase</keyword>
<keyword evidence="7" id="KW-0547">Nucleotide-binding</keyword>
<dbReference type="GO" id="GO:0000166">
    <property type="term" value="F:nucleotide binding"/>
    <property type="evidence" value="ECO:0007669"/>
    <property type="project" value="UniProtKB-KW"/>
</dbReference>
<dbReference type="PRINTS" id="PR00914">
    <property type="entry name" value="LVIRUSRNAPOL"/>
</dbReference>
<evidence type="ECO:0000256" key="7">
    <source>
        <dbReference type="ARBA" id="ARBA00022741"/>
    </source>
</evidence>
<accession>A0AAE7YAC0</accession>
<evidence type="ECO:0000259" key="16">
    <source>
        <dbReference type="PROSITE" id="PS50507"/>
    </source>
</evidence>
<keyword evidence="12 15" id="KW-1133">Transmembrane helix</keyword>
<dbReference type="Proteomes" id="UP001258325">
    <property type="component" value="Segment"/>
</dbReference>
<keyword evidence="19" id="KW-1185">Reference proteome</keyword>
<dbReference type="Pfam" id="PF02123">
    <property type="entry name" value="RdRP_4"/>
    <property type="match status" value="1"/>
</dbReference>
<keyword evidence="10" id="KW-0720">Serine protease</keyword>
<dbReference type="GO" id="GO:0006508">
    <property type="term" value="P:proteolysis"/>
    <property type="evidence" value="ECO:0007669"/>
    <property type="project" value="UniProtKB-KW"/>
</dbReference>
<evidence type="ECO:0000256" key="9">
    <source>
        <dbReference type="ARBA" id="ARBA00022801"/>
    </source>
</evidence>
<dbReference type="GO" id="GO:0039694">
    <property type="term" value="P:viral RNA genome replication"/>
    <property type="evidence" value="ECO:0007669"/>
    <property type="project" value="InterPro"/>
</dbReference>
<evidence type="ECO:0000256" key="11">
    <source>
        <dbReference type="ARBA" id="ARBA00022953"/>
    </source>
</evidence>
<dbReference type="Pfam" id="PF02122">
    <property type="entry name" value="Peptidase_S39"/>
    <property type="match status" value="1"/>
</dbReference>
<keyword evidence="13 15" id="KW-0472">Membrane</keyword>
<dbReference type="InterPro" id="IPR007094">
    <property type="entry name" value="RNA-dir_pol_PSvirus"/>
</dbReference>
<dbReference type="GO" id="GO:0006351">
    <property type="term" value="P:DNA-templated transcription"/>
    <property type="evidence" value="ECO:0007669"/>
    <property type="project" value="InterPro"/>
</dbReference>
<evidence type="ECO:0000256" key="6">
    <source>
        <dbReference type="ARBA" id="ARBA00022695"/>
    </source>
</evidence>
<dbReference type="Gene3D" id="2.40.10.10">
    <property type="entry name" value="Trypsin-like serine proteases"/>
    <property type="match status" value="2"/>
</dbReference>
<evidence type="ECO:0000256" key="8">
    <source>
        <dbReference type="ARBA" id="ARBA00022758"/>
    </source>
</evidence>
<dbReference type="GO" id="GO:0075523">
    <property type="term" value="P:viral translational frameshifting"/>
    <property type="evidence" value="ECO:0007669"/>
    <property type="project" value="UniProtKB-KW"/>
</dbReference>
<evidence type="ECO:0000256" key="5">
    <source>
        <dbReference type="ARBA" id="ARBA00022692"/>
    </source>
</evidence>
<dbReference type="InterPro" id="IPR043504">
    <property type="entry name" value="Peptidase_S1_PA_chymotrypsin"/>
</dbReference>
<proteinExistence type="predicted"/>
<evidence type="ECO:0000313" key="18">
    <source>
        <dbReference type="EMBL" id="QZR95586.1"/>
    </source>
</evidence>
<comment type="catalytic activity">
    <reaction evidence="14">
        <text>RNA(n) + a ribonucleoside 5'-triphosphate = RNA(n+1) + diphosphate</text>
        <dbReference type="Rhea" id="RHEA:21248"/>
        <dbReference type="Rhea" id="RHEA-COMP:14527"/>
        <dbReference type="Rhea" id="RHEA-COMP:17342"/>
        <dbReference type="ChEBI" id="CHEBI:33019"/>
        <dbReference type="ChEBI" id="CHEBI:61557"/>
        <dbReference type="ChEBI" id="CHEBI:140395"/>
        <dbReference type="EC" id="2.7.7.48"/>
    </reaction>
</comment>
<dbReference type="SUPFAM" id="SSF56672">
    <property type="entry name" value="DNA/RNA polymerases"/>
    <property type="match status" value="1"/>
</dbReference>
<keyword evidence="6" id="KW-0548">Nucleotidyltransferase</keyword>
<evidence type="ECO:0000256" key="14">
    <source>
        <dbReference type="ARBA" id="ARBA00048744"/>
    </source>
</evidence>
<evidence type="ECO:0000256" key="12">
    <source>
        <dbReference type="ARBA" id="ARBA00022989"/>
    </source>
</evidence>
<protein>
    <submittedName>
        <fullName evidence="18">P1-P2 fusion protein</fullName>
    </submittedName>
</protein>
<keyword evidence="9" id="KW-0378">Hydrolase</keyword>
<evidence type="ECO:0000256" key="1">
    <source>
        <dbReference type="ARBA" id="ARBA00004141"/>
    </source>
</evidence>
<evidence type="ECO:0000256" key="13">
    <source>
        <dbReference type="ARBA" id="ARBA00023136"/>
    </source>
</evidence>
<feature type="domain" description="RdRp catalytic" evidence="16">
    <location>
        <begin position="929"/>
        <end position="1044"/>
    </location>
</feature>
<dbReference type="GO" id="GO:0004252">
    <property type="term" value="F:serine-type endopeptidase activity"/>
    <property type="evidence" value="ECO:0007669"/>
    <property type="project" value="InterPro"/>
</dbReference>
<keyword evidence="11" id="KW-0693">Viral RNA replication</keyword>
<keyword evidence="8" id="KW-0688">Ribosomal frameshifting</keyword>
<reference evidence="18" key="1">
    <citation type="submission" date="2021-07" db="EMBL/GenBank/DDBJ databases">
        <authorList>
            <person name="Igori D."/>
            <person name="Kim S.-E."/>
            <person name="Kwon S.-Y."/>
            <person name="Moon J.S."/>
        </authorList>
    </citation>
    <scope>NUCLEOTIDE SEQUENCE</scope>
</reference>
<evidence type="ECO:0000256" key="10">
    <source>
        <dbReference type="ARBA" id="ARBA00022825"/>
    </source>
</evidence>
<organism evidence="18 19">
    <name type="scientific">Plantago asiatica virus A</name>
    <dbReference type="NCBI Taxonomy" id="2871160"/>
    <lineage>
        <taxon>Viruses</taxon>
        <taxon>Riboviria</taxon>
        <taxon>Orthornavirae</taxon>
        <taxon>Pisuviricota</taxon>
        <taxon>Pisoniviricetes</taxon>
        <taxon>Sobelivirales</taxon>
        <taxon>Solemoviridae</taxon>
        <taxon>Polerovirus</taxon>
        <taxon>Polerovirus PLAVA</taxon>
    </lineage>
</organism>
<evidence type="ECO:0000256" key="15">
    <source>
        <dbReference type="SAM" id="Phobius"/>
    </source>
</evidence>
<sequence length="1131" mass="128327">MALITVFLVVYLLFSPSLSAGFTLPATGTDFRVRTFNHSMHFATLPDIDTRLEPIVKPELRELTSATNHTPTYADILHLFSAKVSDDIKKISVETFTTLKNFLESGWAATMRLSQRAFESFLWIVIILWSSFLWQITLSIWYLVQTYTAAVVSLLLLYFLSLSLVRAVRWIFGGCPLYLLTGIFKTLRMISRAVWCKQHYNREKACEGYTTYTIPQNPPKNAVLMAEYPDNSHAGYATCIRLFNNENALVTAYHVWEQIRENGKIVSTRTGTKIPANLFQEVVGNPTADLVILRGPPNWEGTLAVKSVQTVNAQQLAKSKTTIYHFNGQNWMASNSEIVGHDKVFATMLSQTEAGYSGSPYFNGKSLVGVHVGGAKHANHNLMAPIPSIPGLTSPNYVFETTAPTGRVFVDSEIDEIGKLYKEAERILNFKSKTGRNWADELDEETTRFYECESGIEFTWDDQDLGQKAYESLAREFPDADWRLQVIKSFVSKYRYECGEVYSYSEEAKFMQAVFDLEREIPLGYRDKRIRALRKIITNSDDRCIAQLQEAIPDLSMIMESGKRQRQHRLPNNRRNLAHPFQRARKWAKHAKRDCASYGGESEYLFHREGGDPTTVGKGYAETQDRAQARREKANNFISYFETQYSWEVPTSTQEVPGFEACGTLPHFYHPKQKQSTEWGKTLISQHPDLAAKTEGFGWPQFGPAAELKSLQLQAARWLKRAESAKIPSTEERERVIQKTVEAYKWVQTNAPTATIGNQLLWKNFIEDFKSAVFSLEFDAGIGLPYIAYGRPTHRGWVEDPELLPVLAQLTFDRLQKMSEVSFEDLTAEELVQQGLCDPIRLFVKGEPHKQSKLDEGRYRLIMSVSLVDQLVARVLFQNQNKREITLWRAIPSKPGFGLSTDGQTSEFVEILARINGTTPEDISANWQNYLIPTDCSGFDWSVSQWMLEDDMEVRNRLTIGNNELTKRLRSCWLKCIANAVLSLSDGTLLAQRVPGVQKSGSYNTSSTNSRVRVMAAYHVGASWAMAMGDDALESRDADLAKYEKLGFKVEVSGQLEFCSHIFSKPNLAIPVNVNKMLYKLINSYNPGNGNLEVLQNYLAACFSVLNELRHDPVLVQQLYQWLVTPVQPQN</sequence>
<evidence type="ECO:0000313" key="19">
    <source>
        <dbReference type="Proteomes" id="UP001258325"/>
    </source>
</evidence>
<dbReference type="InterPro" id="IPR000382">
    <property type="entry name" value="Peptidase_S39B_luteovirus"/>
</dbReference>
<dbReference type="EMBL" id="MZ571143">
    <property type="protein sequence ID" value="QZR95586.1"/>
    <property type="molecule type" value="Genomic_RNA"/>
</dbReference>
<dbReference type="SUPFAM" id="SSF50494">
    <property type="entry name" value="Trypsin-like serine proteases"/>
    <property type="match status" value="1"/>
</dbReference>
<feature type="domain" description="Peptidase S39" evidence="17">
    <location>
        <begin position="206"/>
        <end position="400"/>
    </location>
</feature>
<dbReference type="InterPro" id="IPR043502">
    <property type="entry name" value="DNA/RNA_pol_sf"/>
</dbReference>
<evidence type="ECO:0000256" key="4">
    <source>
        <dbReference type="ARBA" id="ARBA00022679"/>
    </source>
</evidence>
<dbReference type="GO" id="GO:0016020">
    <property type="term" value="C:membrane"/>
    <property type="evidence" value="ECO:0007669"/>
    <property type="project" value="UniProtKB-SubCell"/>
</dbReference>
<feature type="transmembrane region" description="Helical" evidence="15">
    <location>
        <begin position="151"/>
        <end position="172"/>
    </location>
</feature>
<evidence type="ECO:0000259" key="17">
    <source>
        <dbReference type="PROSITE" id="PS51868"/>
    </source>
</evidence>
<feature type="transmembrane region" description="Helical" evidence="15">
    <location>
        <begin position="121"/>
        <end position="144"/>
    </location>
</feature>
<comment type="subcellular location">
    <subcellularLocation>
        <location evidence="1">Membrane</location>
        <topology evidence="1">Multi-pass membrane protein</topology>
    </subcellularLocation>
</comment>
<evidence type="ECO:0000256" key="3">
    <source>
        <dbReference type="ARBA" id="ARBA00022670"/>
    </source>
</evidence>
<dbReference type="InterPro" id="IPR009003">
    <property type="entry name" value="Peptidase_S1_PA"/>
</dbReference>
<evidence type="ECO:0000256" key="2">
    <source>
        <dbReference type="ARBA" id="ARBA00022484"/>
    </source>
</evidence>
<dbReference type="PROSITE" id="PS51868">
    <property type="entry name" value="PEPTIDASE_S39"/>
    <property type="match status" value="1"/>
</dbReference>
<dbReference type="InterPro" id="IPR001795">
    <property type="entry name" value="RNA-dir_pol_luteovirus"/>
</dbReference>
<dbReference type="GO" id="GO:0003723">
    <property type="term" value="F:RNA binding"/>
    <property type="evidence" value="ECO:0007669"/>
    <property type="project" value="InterPro"/>
</dbReference>
<keyword evidence="4" id="KW-0808">Transferase</keyword>
<dbReference type="GO" id="GO:0003968">
    <property type="term" value="F:RNA-directed RNA polymerase activity"/>
    <property type="evidence" value="ECO:0007669"/>
    <property type="project" value="UniProtKB-KW"/>
</dbReference>
<dbReference type="PROSITE" id="PS50507">
    <property type="entry name" value="RDRP_SSRNA_POS"/>
    <property type="match status" value="1"/>
</dbReference>